<keyword evidence="7 9" id="KW-0408">Iron</keyword>
<evidence type="ECO:0000256" key="3">
    <source>
        <dbReference type="ARBA" id="ARBA00022723"/>
    </source>
</evidence>
<feature type="binding site" description="covalent" evidence="8">
    <location>
        <position position="233"/>
    </location>
    <ligand>
        <name>heme c</name>
        <dbReference type="ChEBI" id="CHEBI:61717"/>
        <label>2</label>
    </ligand>
</feature>
<dbReference type="GO" id="GO:0042597">
    <property type="term" value="C:periplasmic space"/>
    <property type="evidence" value="ECO:0007669"/>
    <property type="project" value="UniProtKB-SubCell"/>
</dbReference>
<keyword evidence="3 9" id="KW-0479">Metal-binding</keyword>
<dbReference type="PROSITE" id="PS51007">
    <property type="entry name" value="CYTC"/>
    <property type="match status" value="1"/>
</dbReference>
<feature type="binding site" description="covalent" evidence="8">
    <location>
        <position position="88"/>
    </location>
    <ligand>
        <name>heme c</name>
        <dbReference type="ChEBI" id="CHEBI:61717"/>
        <label>1</label>
    </ligand>
</feature>
<evidence type="ECO:0000256" key="4">
    <source>
        <dbReference type="ARBA" id="ARBA00022729"/>
    </source>
</evidence>
<dbReference type="InterPro" id="IPR004852">
    <property type="entry name" value="Di-haem_cyt_c_peroxidsae"/>
</dbReference>
<gene>
    <name evidence="11" type="ORF">PG915_21050</name>
</gene>
<dbReference type="GO" id="GO:0020037">
    <property type="term" value="F:heme binding"/>
    <property type="evidence" value="ECO:0007669"/>
    <property type="project" value="InterPro"/>
</dbReference>
<dbReference type="InterPro" id="IPR036909">
    <property type="entry name" value="Cyt_c-like_dom_sf"/>
</dbReference>
<dbReference type="KEGG" id="vck:PG915_21050"/>
<evidence type="ECO:0000256" key="1">
    <source>
        <dbReference type="ARBA" id="ARBA00004418"/>
    </source>
</evidence>
<feature type="binding site" description="axial binding residue" evidence="9">
    <location>
        <position position="92"/>
    </location>
    <ligand>
        <name>heme c</name>
        <dbReference type="ChEBI" id="CHEBI:61717"/>
        <label>1</label>
    </ligand>
    <ligandPart>
        <name>Fe</name>
        <dbReference type="ChEBI" id="CHEBI:18248"/>
    </ligandPart>
</feature>
<dbReference type="InterPro" id="IPR026259">
    <property type="entry name" value="MauG/Cytc_peroxidase"/>
</dbReference>
<keyword evidence="4" id="KW-0732">Signal</keyword>
<keyword evidence="2 8" id="KW-0349">Heme</keyword>
<name>A0AAU8BM50_9VIBR</name>
<evidence type="ECO:0000256" key="6">
    <source>
        <dbReference type="ARBA" id="ARBA00023002"/>
    </source>
</evidence>
<dbReference type="Gene3D" id="1.10.760.10">
    <property type="entry name" value="Cytochrome c-like domain"/>
    <property type="match status" value="2"/>
</dbReference>
<feature type="binding site" description="axial binding residue" evidence="9">
    <location>
        <position position="305"/>
    </location>
    <ligand>
        <name>heme c</name>
        <dbReference type="ChEBI" id="CHEBI:61717"/>
        <label>2</label>
    </ligand>
    <ligandPart>
        <name>Fe</name>
        <dbReference type="ChEBI" id="CHEBI:18248"/>
    </ligandPart>
</feature>
<comment type="cofactor">
    <cofactor evidence="8">
        <name>heme</name>
        <dbReference type="ChEBI" id="CHEBI:30413"/>
    </cofactor>
    <text evidence="8">Binds 2 heme groups.</text>
</comment>
<evidence type="ECO:0000313" key="11">
    <source>
        <dbReference type="EMBL" id="XCD17780.1"/>
    </source>
</evidence>
<evidence type="ECO:0000259" key="10">
    <source>
        <dbReference type="PROSITE" id="PS51007"/>
    </source>
</evidence>
<dbReference type="GO" id="GO:0004130">
    <property type="term" value="F:cytochrome-c peroxidase activity"/>
    <property type="evidence" value="ECO:0007669"/>
    <property type="project" value="TreeGrafter"/>
</dbReference>
<feature type="domain" description="Cytochrome c" evidence="10">
    <location>
        <begin position="216"/>
        <end position="330"/>
    </location>
</feature>
<feature type="binding site" description="axial binding residue" evidence="9">
    <location>
        <position position="234"/>
    </location>
    <ligand>
        <name>heme c</name>
        <dbReference type="ChEBI" id="CHEBI:61717"/>
        <label>2</label>
    </ligand>
    <ligandPart>
        <name>Fe</name>
        <dbReference type="ChEBI" id="CHEBI:18248"/>
    </ligandPart>
</feature>
<organism evidence="11">
    <name type="scientific">Vibrio chaetopteri</name>
    <dbReference type="NCBI Taxonomy" id="3016528"/>
    <lineage>
        <taxon>Bacteria</taxon>
        <taxon>Pseudomonadati</taxon>
        <taxon>Pseudomonadota</taxon>
        <taxon>Gammaproteobacteria</taxon>
        <taxon>Vibrionales</taxon>
        <taxon>Vibrionaceae</taxon>
        <taxon>Vibrio</taxon>
    </lineage>
</organism>
<dbReference type="PANTHER" id="PTHR30600">
    <property type="entry name" value="CYTOCHROME C PEROXIDASE-RELATED"/>
    <property type="match status" value="1"/>
</dbReference>
<dbReference type="Pfam" id="PF03150">
    <property type="entry name" value="CCP_MauG"/>
    <property type="match status" value="1"/>
</dbReference>
<accession>A0AAU8BM50</accession>
<dbReference type="RefSeq" id="WP_353498954.1">
    <property type="nucleotide sequence ID" value="NZ_CP115921.1"/>
</dbReference>
<keyword evidence="6" id="KW-0560">Oxidoreductase</keyword>
<keyword evidence="5" id="KW-0574">Periplasm</keyword>
<sequence>MNIVVIRWLAALGALITLTTYLFFSFSAPEKPANSTRSETTINLKDISAQLIQPIPEPTLSSRELNIAKLGMQIFLDPNLSSNNRVSCESCHHIFDNGAENRQVSLGVQGLGARNSPTVFNVSHNSRFFWDGRASSLETQMDGPVHNPLEMNTNWQKITRYVASVPTYKQQFNAQLNGTINESTIKESLISFMTALDTPDSPFDLFLKGNETAISQAAINGWQQFKILGCIACHQGTNIGGNLFQKFGNLNATDKKESDLGRYNVTGLESDMGVFRVPSLRNVANTAPYFHDGRAETLEAAIVTMAYVQLGRELEPATILELKAFLNALSAPPPPVLKELIP</sequence>
<protein>
    <submittedName>
        <fullName evidence="11">Cytochrome-c peroxidase</fullName>
    </submittedName>
</protein>
<comment type="subcellular location">
    <subcellularLocation>
        <location evidence="1">Periplasm</location>
    </subcellularLocation>
</comment>
<dbReference type="InterPro" id="IPR051395">
    <property type="entry name" value="Cytochrome_c_Peroxidase/MauG"/>
</dbReference>
<reference evidence="11" key="1">
    <citation type="submission" date="2023-01" db="EMBL/GenBank/DDBJ databases">
        <title>Vibrio sp. CB1-14 genome sequencing.</title>
        <authorList>
            <person name="Otstavnykh N."/>
            <person name="Isaeva M."/>
            <person name="Meleshko D."/>
        </authorList>
    </citation>
    <scope>NUCLEOTIDE SEQUENCE</scope>
    <source>
        <strain evidence="11">CB1-14</strain>
    </source>
</reference>
<proteinExistence type="predicted"/>
<evidence type="ECO:0000256" key="8">
    <source>
        <dbReference type="PIRSR" id="PIRSR000294-1"/>
    </source>
</evidence>
<evidence type="ECO:0000256" key="5">
    <source>
        <dbReference type="ARBA" id="ARBA00022764"/>
    </source>
</evidence>
<dbReference type="GO" id="GO:0046872">
    <property type="term" value="F:metal ion binding"/>
    <property type="evidence" value="ECO:0007669"/>
    <property type="project" value="UniProtKB-KW"/>
</dbReference>
<dbReference type="PIRSF" id="PIRSF000294">
    <property type="entry name" value="Cytochrome-c_peroxidase"/>
    <property type="match status" value="1"/>
</dbReference>
<feature type="binding site" description="covalent" evidence="8">
    <location>
        <position position="230"/>
    </location>
    <ligand>
        <name>heme c</name>
        <dbReference type="ChEBI" id="CHEBI:61717"/>
        <label>2</label>
    </ligand>
</feature>
<comment type="PTM">
    <text evidence="8">Binds 2 heme groups per subunit.</text>
</comment>
<keyword evidence="11" id="KW-0575">Peroxidase</keyword>
<evidence type="ECO:0000256" key="7">
    <source>
        <dbReference type="ARBA" id="ARBA00023004"/>
    </source>
</evidence>
<dbReference type="InterPro" id="IPR009056">
    <property type="entry name" value="Cyt_c-like_dom"/>
</dbReference>
<evidence type="ECO:0000256" key="2">
    <source>
        <dbReference type="ARBA" id="ARBA00022617"/>
    </source>
</evidence>
<dbReference type="PANTHER" id="PTHR30600:SF7">
    <property type="entry name" value="CYTOCHROME C PEROXIDASE-RELATED"/>
    <property type="match status" value="1"/>
</dbReference>
<evidence type="ECO:0000256" key="9">
    <source>
        <dbReference type="PIRSR" id="PIRSR000294-2"/>
    </source>
</evidence>
<dbReference type="GO" id="GO:0009055">
    <property type="term" value="F:electron transfer activity"/>
    <property type="evidence" value="ECO:0007669"/>
    <property type="project" value="InterPro"/>
</dbReference>
<dbReference type="AlphaFoldDB" id="A0AAU8BM50"/>
<dbReference type="SUPFAM" id="SSF46626">
    <property type="entry name" value="Cytochrome c"/>
    <property type="match status" value="2"/>
</dbReference>
<dbReference type="EMBL" id="CP115921">
    <property type="protein sequence ID" value="XCD17780.1"/>
    <property type="molecule type" value="Genomic_DNA"/>
</dbReference>
<feature type="binding site" description="covalent" evidence="8">
    <location>
        <position position="91"/>
    </location>
    <ligand>
        <name>heme c</name>
        <dbReference type="ChEBI" id="CHEBI:61717"/>
        <label>1</label>
    </ligand>
</feature>